<gene>
    <name evidence="12" type="ORF">BJY26_000880</name>
</gene>
<evidence type="ECO:0000256" key="2">
    <source>
        <dbReference type="ARBA" id="ARBA00022679"/>
    </source>
</evidence>
<evidence type="ECO:0000313" key="12">
    <source>
        <dbReference type="EMBL" id="NYI66574.1"/>
    </source>
</evidence>
<dbReference type="EC" id="2.7.7.19" evidence="12"/>
<keyword evidence="13" id="KW-1185">Reference proteome</keyword>
<evidence type="ECO:0000256" key="1">
    <source>
        <dbReference type="ARBA" id="ARBA00001946"/>
    </source>
</evidence>
<evidence type="ECO:0000256" key="9">
    <source>
        <dbReference type="ARBA" id="ARBA00022842"/>
    </source>
</evidence>
<dbReference type="Proteomes" id="UP000539111">
    <property type="component" value="Unassembled WGS sequence"/>
</dbReference>
<dbReference type="GO" id="GO:1990817">
    <property type="term" value="F:poly(A) RNA polymerase activity"/>
    <property type="evidence" value="ECO:0007669"/>
    <property type="project" value="UniProtKB-EC"/>
</dbReference>
<reference evidence="12 13" key="1">
    <citation type="submission" date="2020-07" db="EMBL/GenBank/DDBJ databases">
        <title>Sequencing the genomes of 1000 actinobacteria strains.</title>
        <authorList>
            <person name="Klenk H.-P."/>
        </authorList>
    </citation>
    <scope>NUCLEOTIDE SEQUENCE [LARGE SCALE GENOMIC DNA]</scope>
    <source>
        <strain evidence="12 13">DSM 26341</strain>
    </source>
</reference>
<dbReference type="GO" id="GO:0042245">
    <property type="term" value="P:RNA repair"/>
    <property type="evidence" value="ECO:0007669"/>
    <property type="project" value="UniProtKB-KW"/>
</dbReference>
<dbReference type="GO" id="GO:0008033">
    <property type="term" value="P:tRNA processing"/>
    <property type="evidence" value="ECO:0007669"/>
    <property type="project" value="UniProtKB-KW"/>
</dbReference>
<dbReference type="PANTHER" id="PTHR47545">
    <property type="entry name" value="MULTIFUNCTIONAL CCA PROTEIN"/>
    <property type="match status" value="1"/>
</dbReference>
<keyword evidence="9" id="KW-0460">Magnesium</keyword>
<dbReference type="SMART" id="SM00471">
    <property type="entry name" value="HDc"/>
    <property type="match status" value="1"/>
</dbReference>
<keyword evidence="10" id="KW-0694">RNA-binding</keyword>
<dbReference type="InterPro" id="IPR002646">
    <property type="entry name" value="PolA_pol_head_dom"/>
</dbReference>
<comment type="caution">
    <text evidence="12">The sequence shown here is derived from an EMBL/GenBank/DDBJ whole genome shotgun (WGS) entry which is preliminary data.</text>
</comment>
<proteinExistence type="predicted"/>
<dbReference type="GO" id="GO:0046872">
    <property type="term" value="F:metal ion binding"/>
    <property type="evidence" value="ECO:0007669"/>
    <property type="project" value="UniProtKB-KW"/>
</dbReference>
<dbReference type="SUPFAM" id="SSF81891">
    <property type="entry name" value="Poly A polymerase C-terminal region-like"/>
    <property type="match status" value="1"/>
</dbReference>
<evidence type="ECO:0000313" key="13">
    <source>
        <dbReference type="Proteomes" id="UP000539111"/>
    </source>
</evidence>
<evidence type="ECO:0000256" key="4">
    <source>
        <dbReference type="ARBA" id="ARBA00022695"/>
    </source>
</evidence>
<dbReference type="InterPro" id="IPR032828">
    <property type="entry name" value="PolyA_RNA-bd"/>
</dbReference>
<dbReference type="InterPro" id="IPR050124">
    <property type="entry name" value="tRNA_CCA-adding_enzyme"/>
</dbReference>
<evidence type="ECO:0000256" key="5">
    <source>
        <dbReference type="ARBA" id="ARBA00022723"/>
    </source>
</evidence>
<comment type="cofactor">
    <cofactor evidence="1">
        <name>Mg(2+)</name>
        <dbReference type="ChEBI" id="CHEBI:18420"/>
    </cofactor>
</comment>
<protein>
    <submittedName>
        <fullName evidence="12">Poly(A) polymerase</fullName>
        <ecNumber evidence="12">2.7.7.19</ecNumber>
    </submittedName>
</protein>
<dbReference type="InterPro" id="IPR006675">
    <property type="entry name" value="HDIG_dom"/>
</dbReference>
<dbReference type="Pfam" id="PF12627">
    <property type="entry name" value="PolyA_pol_RNAbd"/>
    <property type="match status" value="1"/>
</dbReference>
<evidence type="ECO:0000256" key="7">
    <source>
        <dbReference type="ARBA" id="ARBA00022800"/>
    </source>
</evidence>
<dbReference type="InterPro" id="IPR003607">
    <property type="entry name" value="HD/PDEase_dom"/>
</dbReference>
<dbReference type="EMBL" id="JACBZP010000001">
    <property type="protein sequence ID" value="NYI66574.1"/>
    <property type="molecule type" value="Genomic_DNA"/>
</dbReference>
<keyword evidence="3" id="KW-0819">tRNA processing</keyword>
<evidence type="ECO:0000256" key="10">
    <source>
        <dbReference type="ARBA" id="ARBA00022884"/>
    </source>
</evidence>
<dbReference type="InterPro" id="IPR043519">
    <property type="entry name" value="NT_sf"/>
</dbReference>
<keyword evidence="6" id="KW-0547">Nucleotide-binding</keyword>
<evidence type="ECO:0000259" key="11">
    <source>
        <dbReference type="SMART" id="SM00471"/>
    </source>
</evidence>
<keyword evidence="2 12" id="KW-0808">Transferase</keyword>
<evidence type="ECO:0000256" key="3">
    <source>
        <dbReference type="ARBA" id="ARBA00022694"/>
    </source>
</evidence>
<dbReference type="SUPFAM" id="SSF81301">
    <property type="entry name" value="Nucleotidyltransferase"/>
    <property type="match status" value="1"/>
</dbReference>
<keyword evidence="7" id="KW-0692">RNA repair</keyword>
<dbReference type="AlphaFoldDB" id="A0A7Z0A8X9"/>
<dbReference type="CDD" id="cd00077">
    <property type="entry name" value="HDc"/>
    <property type="match status" value="1"/>
</dbReference>
<dbReference type="PANTHER" id="PTHR47545:SF1">
    <property type="entry name" value="MULTIFUNCTIONAL CCA PROTEIN"/>
    <property type="match status" value="1"/>
</dbReference>
<keyword evidence="8" id="KW-0067">ATP-binding</keyword>
<dbReference type="NCBIfam" id="TIGR02692">
    <property type="entry name" value="tRNA_CCA_actino"/>
    <property type="match status" value="1"/>
</dbReference>
<dbReference type="InterPro" id="IPR006674">
    <property type="entry name" value="HD_domain"/>
</dbReference>
<accession>A0A7Z0A8X9</accession>
<dbReference type="GO" id="GO:0005524">
    <property type="term" value="F:ATP binding"/>
    <property type="evidence" value="ECO:0007669"/>
    <property type="project" value="UniProtKB-KW"/>
</dbReference>
<dbReference type="NCBIfam" id="TIGR00277">
    <property type="entry name" value="HDIG"/>
    <property type="match status" value="1"/>
</dbReference>
<dbReference type="Gene3D" id="3.30.460.10">
    <property type="entry name" value="Beta Polymerase, domain 2"/>
    <property type="match status" value="1"/>
</dbReference>
<evidence type="ECO:0000256" key="6">
    <source>
        <dbReference type="ARBA" id="ARBA00022741"/>
    </source>
</evidence>
<dbReference type="InterPro" id="IPR014065">
    <property type="entry name" value="tRNA_adenylyltransferase"/>
</dbReference>
<sequence length="499" mass="55497">MSELVNDAARPCNRRREEPIITEDTTAVHAAKKRLTDRLAALDPVIGDLGRRFAGAGYELALVGGSVRDAFLGRPTPDLDLTTNARPDDVLRVIDGWADAHWEIGREFGTIGLRKNGEILEITTYRAEKYQADSRKPEVVFGDTLDGDLTRRDFTVGAMAVRLPELTFVDPSGGLGDLGAGVLRTPGLAADSFSDDPLRMLRAARFVSQLGFGVHPSVGAAMTDMAARIEIVSAERVQAELVKLMCGKDPRAGIELLVDTGLADYVLPEVAALVRERDEHHRHKDVYQHTLTVLEQAIDLEGPDTVEGPDFIVRFAALMHDVGKPATRRFEPGGRVSFHHHDVVGAKLTAKRMKQLRFDKDTTKAVARLVELHLRFFGYGDAGWTDSAVRRYVTDAGPLLGRLHILIRSDVTTRNRRKADRLAHAYDDLERRIGELREKEEMDAVRPDLDGRSIMTILDIPPGPAVGQAYRFLLDLRMENGPLGRDEAERRLKEWWASR</sequence>
<dbReference type="FunFam" id="1.10.3090.10:FF:000002">
    <property type="entry name" value="CCA tRNA nucleotidyltransferase"/>
    <property type="match status" value="1"/>
</dbReference>
<dbReference type="Pfam" id="PF01743">
    <property type="entry name" value="PolyA_pol"/>
    <property type="match status" value="1"/>
</dbReference>
<organism evidence="12 13">
    <name type="scientific">Spelaeicoccus albus</name>
    <dbReference type="NCBI Taxonomy" id="1280376"/>
    <lineage>
        <taxon>Bacteria</taxon>
        <taxon>Bacillati</taxon>
        <taxon>Actinomycetota</taxon>
        <taxon>Actinomycetes</taxon>
        <taxon>Micrococcales</taxon>
        <taxon>Brevibacteriaceae</taxon>
        <taxon>Spelaeicoccus</taxon>
    </lineage>
</organism>
<dbReference type="CDD" id="cd05398">
    <property type="entry name" value="NT_ClassII-CCAase"/>
    <property type="match status" value="1"/>
</dbReference>
<dbReference type="Pfam" id="PF01966">
    <property type="entry name" value="HD"/>
    <property type="match status" value="1"/>
</dbReference>
<evidence type="ECO:0000256" key="8">
    <source>
        <dbReference type="ARBA" id="ARBA00022840"/>
    </source>
</evidence>
<dbReference type="Gene3D" id="1.10.3090.10">
    <property type="entry name" value="cca-adding enzyme, domain 2"/>
    <property type="match status" value="1"/>
</dbReference>
<dbReference type="GO" id="GO:0003723">
    <property type="term" value="F:RNA binding"/>
    <property type="evidence" value="ECO:0007669"/>
    <property type="project" value="UniProtKB-KW"/>
</dbReference>
<name>A0A7Z0A8X9_9MICO</name>
<feature type="domain" description="HD/PDEase" evidence="11">
    <location>
        <begin position="282"/>
        <end position="441"/>
    </location>
</feature>
<keyword evidence="5" id="KW-0479">Metal-binding</keyword>
<keyword evidence="4 12" id="KW-0548">Nucleotidyltransferase</keyword>